<reference evidence="2" key="1">
    <citation type="submission" date="2014-01" db="EMBL/GenBank/DDBJ databases">
        <title>The genome of the white-rot fungus Pycnoporus cinnabarinus: a basidiomycete model with a versatile arsenal for lignocellulosic biomass breakdown.</title>
        <authorList>
            <person name="Levasseur A."/>
            <person name="Lomascolo A."/>
            <person name="Ruiz-Duenas F.J."/>
            <person name="Uzan E."/>
            <person name="Piumi F."/>
            <person name="Kues U."/>
            <person name="Ram A.F.J."/>
            <person name="Murat C."/>
            <person name="Haon M."/>
            <person name="Benoit I."/>
            <person name="Arfi Y."/>
            <person name="Chevret D."/>
            <person name="Drula E."/>
            <person name="Kwon M.J."/>
            <person name="Gouret P."/>
            <person name="Lesage-Meessen L."/>
            <person name="Lombard V."/>
            <person name="Mariette J."/>
            <person name="Noirot C."/>
            <person name="Park J."/>
            <person name="Patyshakuliyeva A."/>
            <person name="Wieneger R.A.B."/>
            <person name="Wosten H.A.B."/>
            <person name="Martin F."/>
            <person name="Coutinho P.M."/>
            <person name="de Vries R."/>
            <person name="Martinez A.T."/>
            <person name="Klopp C."/>
            <person name="Pontarotti P."/>
            <person name="Henrissat B."/>
            <person name="Record E."/>
        </authorList>
    </citation>
    <scope>NUCLEOTIDE SEQUENCE [LARGE SCALE GENOMIC DNA]</scope>
    <source>
        <strain evidence="2">BRFM137</strain>
    </source>
</reference>
<dbReference type="OrthoDB" id="1095242at2759"/>
<dbReference type="HOGENOM" id="CLU_1489722_0_0_1"/>
<dbReference type="Proteomes" id="UP000029665">
    <property type="component" value="Unassembled WGS sequence"/>
</dbReference>
<evidence type="ECO:0000313" key="3">
    <source>
        <dbReference type="Proteomes" id="UP000029665"/>
    </source>
</evidence>
<sequence>MDSLVSHQHQQQTQYPHNQFSMQVDAHHLPFPSSFSSSASSSSSLSGFSTAGSSASSRSSMPASAPKHHAGAAFPPAFDHRQSHQQLHQHSSPALQIQTATPAPHEQEPEEQTAHPSRASSGQHPTSFSAHDDHSVVVRAISNGLRCVHLPRTGGPITRGMHIPPLSRALFLSLSGGGSTR</sequence>
<evidence type="ECO:0000313" key="2">
    <source>
        <dbReference type="EMBL" id="CDO68075.1"/>
    </source>
</evidence>
<feature type="compositionally biased region" description="Polar residues" evidence="1">
    <location>
        <begin position="114"/>
        <end position="129"/>
    </location>
</feature>
<organism evidence="2 3">
    <name type="scientific">Pycnoporus cinnabarinus</name>
    <name type="common">Cinnabar-red polypore</name>
    <name type="synonym">Trametes cinnabarina</name>
    <dbReference type="NCBI Taxonomy" id="5643"/>
    <lineage>
        <taxon>Eukaryota</taxon>
        <taxon>Fungi</taxon>
        <taxon>Dikarya</taxon>
        <taxon>Basidiomycota</taxon>
        <taxon>Agaricomycotina</taxon>
        <taxon>Agaricomycetes</taxon>
        <taxon>Polyporales</taxon>
        <taxon>Polyporaceae</taxon>
        <taxon>Trametes</taxon>
    </lineage>
</organism>
<comment type="caution">
    <text evidence="2">The sequence shown here is derived from an EMBL/GenBank/DDBJ whole genome shotgun (WGS) entry which is preliminary data.</text>
</comment>
<gene>
    <name evidence="2" type="ORF">BN946_scf184788.g6</name>
</gene>
<dbReference type="STRING" id="5643.A0A060S1B6"/>
<accession>A0A060S1B6</accession>
<name>A0A060S1B6_PYCCI</name>
<proteinExistence type="predicted"/>
<protein>
    <submittedName>
        <fullName evidence="2">Uncharacterized protein</fullName>
    </submittedName>
</protein>
<dbReference type="EMBL" id="CCBP010000002">
    <property type="protein sequence ID" value="CDO68075.1"/>
    <property type="molecule type" value="Genomic_DNA"/>
</dbReference>
<feature type="region of interest" description="Disordered" evidence="1">
    <location>
        <begin position="30"/>
        <end position="130"/>
    </location>
</feature>
<feature type="compositionally biased region" description="Low complexity" evidence="1">
    <location>
        <begin position="33"/>
        <end position="65"/>
    </location>
</feature>
<keyword evidence="3" id="KW-1185">Reference proteome</keyword>
<dbReference type="AlphaFoldDB" id="A0A060S1B6"/>
<evidence type="ECO:0000256" key="1">
    <source>
        <dbReference type="SAM" id="MobiDB-lite"/>
    </source>
</evidence>